<dbReference type="SMART" id="SM00195">
    <property type="entry name" value="DSPc"/>
    <property type="match status" value="1"/>
</dbReference>
<evidence type="ECO:0000259" key="7">
    <source>
        <dbReference type="PROSITE" id="PS50056"/>
    </source>
</evidence>
<dbReference type="PROSITE" id="PS50056">
    <property type="entry name" value="TYR_PHOSPHATASE_2"/>
    <property type="match status" value="1"/>
</dbReference>
<dbReference type="InterPro" id="IPR020422">
    <property type="entry name" value="TYR_PHOSPHATASE_DUAL_dom"/>
</dbReference>
<accession>V6LRA2</accession>
<evidence type="ECO:0000313" key="10">
    <source>
        <dbReference type="Proteomes" id="UP000018208"/>
    </source>
</evidence>
<sequence>MKLYNKIVKNLYLGNAACQKLSEKPEDAKVCVTFGVKDTGAPKWAEYYIFFNLEDKPTVDPQYFLKLMQESFQFIKEHIEYRPILVHCGLGVSRSGAAAVYYVMKTQNLSYYDAFSYVQSKRTCVLPNQGFANALTSINQQ</sequence>
<dbReference type="GO" id="GO:0005829">
    <property type="term" value="C:cytosol"/>
    <property type="evidence" value="ECO:0007669"/>
    <property type="project" value="TreeGrafter"/>
</dbReference>
<gene>
    <name evidence="8" type="ORF">SS50377_13811</name>
    <name evidence="9" type="ORF">SS50377_23478</name>
</gene>
<organism evidence="8">
    <name type="scientific">Spironucleus salmonicida</name>
    <dbReference type="NCBI Taxonomy" id="348837"/>
    <lineage>
        <taxon>Eukaryota</taxon>
        <taxon>Metamonada</taxon>
        <taxon>Diplomonadida</taxon>
        <taxon>Hexamitidae</taxon>
        <taxon>Hexamitinae</taxon>
        <taxon>Spironucleus</taxon>
    </lineage>
</organism>
<evidence type="ECO:0000256" key="4">
    <source>
        <dbReference type="ARBA" id="ARBA00047761"/>
    </source>
</evidence>
<keyword evidence="3" id="KW-0904">Protein phosphatase</keyword>
<dbReference type="VEuPathDB" id="GiardiaDB:SS50377_23478"/>
<dbReference type="InterPro" id="IPR000340">
    <property type="entry name" value="Dual-sp_phosphatase_cat-dom"/>
</dbReference>
<dbReference type="GO" id="GO:0004722">
    <property type="term" value="F:protein serine/threonine phosphatase activity"/>
    <property type="evidence" value="ECO:0007669"/>
    <property type="project" value="UniProtKB-EC"/>
</dbReference>
<dbReference type="Proteomes" id="UP000018208">
    <property type="component" value="Unassembled WGS sequence"/>
</dbReference>
<dbReference type="InterPro" id="IPR016130">
    <property type="entry name" value="Tyr_Pase_AS"/>
</dbReference>
<dbReference type="EMBL" id="AUWU02000004">
    <property type="protein sequence ID" value="KAH0573544.1"/>
    <property type="molecule type" value="Genomic_DNA"/>
</dbReference>
<feature type="domain" description="Tyrosine-protein phosphatase" evidence="6">
    <location>
        <begin position="3"/>
        <end position="141"/>
    </location>
</feature>
<evidence type="ECO:0000259" key="6">
    <source>
        <dbReference type="PROSITE" id="PS50054"/>
    </source>
</evidence>
<reference evidence="9" key="2">
    <citation type="submission" date="2020-12" db="EMBL/GenBank/DDBJ databases">
        <title>New Spironucleus salmonicida genome in near-complete chromosomes.</title>
        <authorList>
            <person name="Xu F."/>
            <person name="Kurt Z."/>
            <person name="Jimenez-Gonzalez A."/>
            <person name="Astvaldsson A."/>
            <person name="Andersson J.O."/>
            <person name="Svard S.G."/>
        </authorList>
    </citation>
    <scope>NUCLEOTIDE SEQUENCE</scope>
    <source>
        <strain evidence="9">ATCC 50377</strain>
    </source>
</reference>
<dbReference type="AlphaFoldDB" id="V6LRA2"/>
<dbReference type="GO" id="GO:0007165">
    <property type="term" value="P:signal transduction"/>
    <property type="evidence" value="ECO:0007669"/>
    <property type="project" value="TreeGrafter"/>
</dbReference>
<evidence type="ECO:0000256" key="1">
    <source>
        <dbReference type="ARBA" id="ARBA00008601"/>
    </source>
</evidence>
<evidence type="ECO:0000256" key="2">
    <source>
        <dbReference type="ARBA" id="ARBA00022801"/>
    </source>
</evidence>
<dbReference type="Pfam" id="PF00782">
    <property type="entry name" value="DSPc"/>
    <property type="match status" value="1"/>
</dbReference>
<comment type="catalytic activity">
    <reaction evidence="5">
        <text>O-phospho-L-threonyl-[protein] + H2O = L-threonyl-[protein] + phosphate</text>
        <dbReference type="Rhea" id="RHEA:47004"/>
        <dbReference type="Rhea" id="RHEA-COMP:11060"/>
        <dbReference type="Rhea" id="RHEA-COMP:11605"/>
        <dbReference type="ChEBI" id="CHEBI:15377"/>
        <dbReference type="ChEBI" id="CHEBI:30013"/>
        <dbReference type="ChEBI" id="CHEBI:43474"/>
        <dbReference type="ChEBI" id="CHEBI:61977"/>
        <dbReference type="EC" id="3.1.3.16"/>
    </reaction>
</comment>
<protein>
    <submittedName>
        <fullName evidence="8">Dual specificity phosphatase</fullName>
    </submittedName>
</protein>
<feature type="domain" description="Tyrosine specific protein phosphatases" evidence="7">
    <location>
        <begin position="62"/>
        <end position="122"/>
    </location>
</feature>
<name>V6LRA2_9EUKA</name>
<proteinExistence type="inferred from homology"/>
<comment type="similarity">
    <text evidence="1">Belongs to the protein-tyrosine phosphatase family. Non-receptor class dual specificity subfamily.</text>
</comment>
<dbReference type="CDD" id="cd14498">
    <property type="entry name" value="DSP"/>
    <property type="match status" value="1"/>
</dbReference>
<evidence type="ECO:0000256" key="3">
    <source>
        <dbReference type="ARBA" id="ARBA00022912"/>
    </source>
</evidence>
<dbReference type="InterPro" id="IPR029021">
    <property type="entry name" value="Prot-tyrosine_phosphatase-like"/>
</dbReference>
<keyword evidence="2" id="KW-0378">Hydrolase</keyword>
<dbReference type="SUPFAM" id="SSF52799">
    <property type="entry name" value="(Phosphotyrosine protein) phosphatases II"/>
    <property type="match status" value="1"/>
</dbReference>
<evidence type="ECO:0000256" key="5">
    <source>
        <dbReference type="ARBA" id="ARBA00048336"/>
    </source>
</evidence>
<dbReference type="PROSITE" id="PS50054">
    <property type="entry name" value="TYR_PHOSPHATASE_DUAL"/>
    <property type="match status" value="1"/>
</dbReference>
<dbReference type="PROSITE" id="PS00383">
    <property type="entry name" value="TYR_PHOSPHATASE_1"/>
    <property type="match status" value="1"/>
</dbReference>
<dbReference type="GO" id="GO:0004725">
    <property type="term" value="F:protein tyrosine phosphatase activity"/>
    <property type="evidence" value="ECO:0007669"/>
    <property type="project" value="TreeGrafter"/>
</dbReference>
<comment type="catalytic activity">
    <reaction evidence="4">
        <text>O-phospho-L-seryl-[protein] + H2O = L-seryl-[protein] + phosphate</text>
        <dbReference type="Rhea" id="RHEA:20629"/>
        <dbReference type="Rhea" id="RHEA-COMP:9863"/>
        <dbReference type="Rhea" id="RHEA-COMP:11604"/>
        <dbReference type="ChEBI" id="CHEBI:15377"/>
        <dbReference type="ChEBI" id="CHEBI:29999"/>
        <dbReference type="ChEBI" id="CHEBI:43474"/>
        <dbReference type="ChEBI" id="CHEBI:83421"/>
        <dbReference type="EC" id="3.1.3.16"/>
    </reaction>
</comment>
<dbReference type="OrthoDB" id="10252009at2759"/>
<dbReference type="PANTHER" id="PTHR45948">
    <property type="entry name" value="DUAL SPECIFICITY PROTEIN PHOSPHATASE DDB_G0269404-RELATED"/>
    <property type="match status" value="1"/>
</dbReference>
<dbReference type="EMBL" id="KI546083">
    <property type="protein sequence ID" value="EST46216.1"/>
    <property type="molecule type" value="Genomic_DNA"/>
</dbReference>
<evidence type="ECO:0000313" key="9">
    <source>
        <dbReference type="EMBL" id="KAH0573544.1"/>
    </source>
</evidence>
<dbReference type="InterPro" id="IPR000387">
    <property type="entry name" value="Tyr_Pase_dom"/>
</dbReference>
<dbReference type="Gene3D" id="3.90.190.10">
    <property type="entry name" value="Protein tyrosine phosphatase superfamily"/>
    <property type="match status" value="1"/>
</dbReference>
<evidence type="ECO:0000313" key="8">
    <source>
        <dbReference type="EMBL" id="EST46216.1"/>
    </source>
</evidence>
<dbReference type="PANTHER" id="PTHR45948:SF2">
    <property type="entry name" value="DUAL SPECIFICITY PROTEIN PHOSPHATASE"/>
    <property type="match status" value="1"/>
</dbReference>
<keyword evidence="10" id="KW-1185">Reference proteome</keyword>
<reference evidence="8 9" key="1">
    <citation type="journal article" date="2014" name="PLoS Genet.">
        <title>The Genome of Spironucleus salmonicida Highlights a Fish Pathogen Adapted to Fluctuating Environments.</title>
        <authorList>
            <person name="Xu F."/>
            <person name="Jerlstrom-Hultqvist J."/>
            <person name="Einarsson E."/>
            <person name="Astvaldsson A."/>
            <person name="Svard S.G."/>
            <person name="Andersson J.O."/>
        </authorList>
    </citation>
    <scope>NUCLEOTIDE SEQUENCE</scope>
    <source>
        <strain evidence="9">ATCC 50377</strain>
    </source>
</reference>